<protein>
    <recommendedName>
        <fullName evidence="1">Putative DNA-binding domain-containing protein</fullName>
    </recommendedName>
</protein>
<dbReference type="Pfam" id="PF09836">
    <property type="entry name" value="DUF2063"/>
    <property type="match status" value="1"/>
</dbReference>
<reference evidence="2 3" key="1">
    <citation type="submission" date="2019-04" db="EMBL/GenBank/DDBJ databases">
        <title>Taxonomy of novel Haliea sp. from mangrove soil of West Coast of India.</title>
        <authorList>
            <person name="Verma A."/>
            <person name="Kumar P."/>
            <person name="Krishnamurthi S."/>
        </authorList>
    </citation>
    <scope>NUCLEOTIDE SEQUENCE [LARGE SCALE GENOMIC DNA]</scope>
    <source>
        <strain evidence="2 3">SAOS-164</strain>
    </source>
</reference>
<dbReference type="AlphaFoldDB" id="A0A4Z0LZJ3"/>
<accession>A0A4Z0LZJ3</accession>
<comment type="caution">
    <text evidence="2">The sequence shown here is derived from an EMBL/GenBank/DDBJ whole genome shotgun (WGS) entry which is preliminary data.</text>
</comment>
<name>A0A4Z0LZJ3_9GAMM</name>
<keyword evidence="3" id="KW-1185">Reference proteome</keyword>
<dbReference type="OrthoDB" id="4146344at2"/>
<organism evidence="2 3">
    <name type="scientific">Mangrovimicrobium sediminis</name>
    <dbReference type="NCBI Taxonomy" id="2562682"/>
    <lineage>
        <taxon>Bacteria</taxon>
        <taxon>Pseudomonadati</taxon>
        <taxon>Pseudomonadota</taxon>
        <taxon>Gammaproteobacteria</taxon>
        <taxon>Cellvibrionales</taxon>
        <taxon>Halieaceae</taxon>
        <taxon>Mangrovimicrobium</taxon>
    </lineage>
</organism>
<feature type="domain" description="Putative DNA-binding" evidence="1">
    <location>
        <begin position="11"/>
        <end position="92"/>
    </location>
</feature>
<evidence type="ECO:0000313" key="2">
    <source>
        <dbReference type="EMBL" id="TGD72538.1"/>
    </source>
</evidence>
<gene>
    <name evidence="2" type="ORF">E4634_13500</name>
</gene>
<dbReference type="Proteomes" id="UP000298050">
    <property type="component" value="Unassembled WGS sequence"/>
</dbReference>
<proteinExistence type="predicted"/>
<evidence type="ECO:0000313" key="3">
    <source>
        <dbReference type="Proteomes" id="UP000298050"/>
    </source>
</evidence>
<sequence length="262" mass="28162">MPESLGVQSGQRLLLEALVHGRPMTGVDARGLAIYRRNLLAGAARALAISFSTVGYLLGSSRLALLAGEFLADHGRGVFDWGQWGDAFPAWLAGQQPGMEHPYLADCARLDWLLHCAQRAADSQPDYASFAALQDADSLEVCLDAAPGIAVLASNYPVVAIHTAHADNPAEPDLRVAAAMLESGRGETALVWRQGLRTRLRAVADDEIHWLRLLDGGAVTLADALHSAPANSFPFEQWLEEVIREQLVTGLSPISSNPEDQP</sequence>
<dbReference type="EMBL" id="SRLE01000009">
    <property type="protein sequence ID" value="TGD72538.1"/>
    <property type="molecule type" value="Genomic_DNA"/>
</dbReference>
<dbReference type="InterPro" id="IPR018640">
    <property type="entry name" value="DUF2063"/>
</dbReference>
<dbReference type="RefSeq" id="WP_135444746.1">
    <property type="nucleotide sequence ID" value="NZ_SRLE01000009.1"/>
</dbReference>
<evidence type="ECO:0000259" key="1">
    <source>
        <dbReference type="Pfam" id="PF09836"/>
    </source>
</evidence>